<organism evidence="1 2">
    <name type="scientific">Xylanibacter brevis</name>
    <dbReference type="NCBI Taxonomy" id="83231"/>
    <lineage>
        <taxon>Bacteria</taxon>
        <taxon>Pseudomonadati</taxon>
        <taxon>Bacteroidota</taxon>
        <taxon>Bacteroidia</taxon>
        <taxon>Bacteroidales</taxon>
        <taxon>Prevotellaceae</taxon>
        <taxon>Xylanibacter</taxon>
    </lineage>
</organism>
<accession>A0ABS9CK19</accession>
<protein>
    <submittedName>
        <fullName evidence="1">Uncharacterized protein</fullName>
    </submittedName>
</protein>
<name>A0ABS9CK19_9BACT</name>
<proteinExistence type="predicted"/>
<gene>
    <name evidence="1" type="ORF">I6E12_12485</name>
</gene>
<reference evidence="1 2" key="1">
    <citation type="submission" date="2020-12" db="EMBL/GenBank/DDBJ databases">
        <title>Whole genome sequences of gut porcine anaerobes.</title>
        <authorList>
            <person name="Kubasova T."/>
            <person name="Jahodarova E."/>
            <person name="Rychlik I."/>
        </authorList>
    </citation>
    <scope>NUCLEOTIDE SEQUENCE [LARGE SCALE GENOMIC DNA]</scope>
    <source>
        <strain evidence="1 2">An925</strain>
    </source>
</reference>
<keyword evidence="2" id="KW-1185">Reference proteome</keyword>
<dbReference type="Proteomes" id="UP001200470">
    <property type="component" value="Unassembled WGS sequence"/>
</dbReference>
<dbReference type="EMBL" id="JADYTN010000074">
    <property type="protein sequence ID" value="MCF2564910.1"/>
    <property type="molecule type" value="Genomic_DNA"/>
</dbReference>
<sequence length="135" mass="15849">MERLLDKLMNPDGSRIWILNRKYCPHKAMLDGEATVVYSYDPVGTETPFSLDTISNIQNYNYKTYLQSYKEERKELLDYDAPEQRIIAVWNYYKNVTKGDIMLFVHGNEVEGYYVITADNVEISQGEDFCAHTWK</sequence>
<feature type="non-terminal residue" evidence="1">
    <location>
        <position position="135"/>
    </location>
</feature>
<comment type="caution">
    <text evidence="1">The sequence shown here is derived from an EMBL/GenBank/DDBJ whole genome shotgun (WGS) entry which is preliminary data.</text>
</comment>
<evidence type="ECO:0000313" key="2">
    <source>
        <dbReference type="Proteomes" id="UP001200470"/>
    </source>
</evidence>
<evidence type="ECO:0000313" key="1">
    <source>
        <dbReference type="EMBL" id="MCF2564910.1"/>
    </source>
</evidence>
<dbReference type="RefSeq" id="WP_301638750.1">
    <property type="nucleotide sequence ID" value="NZ_JADYTN010000074.1"/>
</dbReference>